<evidence type="ECO:0008006" key="3">
    <source>
        <dbReference type="Google" id="ProtNLM"/>
    </source>
</evidence>
<dbReference type="Proteomes" id="UP000031258">
    <property type="component" value="Unassembled WGS sequence"/>
</dbReference>
<accession>A0A0C1R0S5</accession>
<dbReference type="AlphaFoldDB" id="A0A0C1R0S5"/>
<gene>
    <name evidence="1" type="ORF">NF27_CG00950</name>
</gene>
<dbReference type="OrthoDB" id="9843320at2"/>
<proteinExistence type="predicted"/>
<comment type="caution">
    <text evidence="1">The sequence shown here is derived from an EMBL/GenBank/DDBJ whole genome shotgun (WGS) entry which is preliminary data.</text>
</comment>
<reference evidence="1 2" key="1">
    <citation type="submission" date="2014-11" db="EMBL/GenBank/DDBJ databases">
        <title>A Rickettsiales Symbiont of Amoebae With Ancient Features.</title>
        <authorList>
            <person name="Schulz F."/>
            <person name="Martijn J."/>
            <person name="Wascher F."/>
            <person name="Kostanjsek R."/>
            <person name="Ettema T.J."/>
            <person name="Horn M."/>
        </authorList>
    </citation>
    <scope>NUCLEOTIDE SEQUENCE [LARGE SCALE GENOMIC DNA]</scope>
    <source>
        <strain evidence="1 2">UWC36</strain>
    </source>
</reference>
<organism evidence="1 2">
    <name type="scientific">Candidatus Jidaibacter acanthamoebae</name>
    <dbReference type="NCBI Taxonomy" id="86105"/>
    <lineage>
        <taxon>Bacteria</taxon>
        <taxon>Pseudomonadati</taxon>
        <taxon>Pseudomonadota</taxon>
        <taxon>Alphaproteobacteria</taxon>
        <taxon>Rickettsiales</taxon>
        <taxon>Candidatus Midichloriaceae</taxon>
        <taxon>Candidatus Jidaibacter</taxon>
    </lineage>
</organism>
<name>A0A0C1R0S5_9RICK</name>
<protein>
    <recommendedName>
        <fullName evidence="3">OmpA-like domain-containing protein</fullName>
    </recommendedName>
</protein>
<sequence>MHFITRLLLATIIFIPYTLYASDKLLIEIEYNNLEVKLPIEHNDSIAEITNNMQKNSNFNILVEASAYKDYAPLPQLRIIALKRAMEIRKSFLSKGADIEKISINISDMESNKENKIKIYQVGK</sequence>
<dbReference type="RefSeq" id="WP_039455175.1">
    <property type="nucleotide sequence ID" value="NZ_JSWE01000058.1"/>
</dbReference>
<dbReference type="EMBL" id="JSWE01000058">
    <property type="protein sequence ID" value="KIE05915.1"/>
    <property type="molecule type" value="Genomic_DNA"/>
</dbReference>
<evidence type="ECO:0000313" key="1">
    <source>
        <dbReference type="EMBL" id="KIE05915.1"/>
    </source>
</evidence>
<keyword evidence="2" id="KW-1185">Reference proteome</keyword>
<evidence type="ECO:0000313" key="2">
    <source>
        <dbReference type="Proteomes" id="UP000031258"/>
    </source>
</evidence>